<proteinExistence type="predicted"/>
<reference evidence="3" key="1">
    <citation type="journal article" date="2023" name="Front. Mar. Sci.">
        <title>A new Merluccius polli reference genome to investigate the effects of global change in West African waters.</title>
        <authorList>
            <person name="Mateo J.L."/>
            <person name="Blanco-Fernandez C."/>
            <person name="Garcia-Vazquez E."/>
            <person name="Machado-Schiaffino G."/>
        </authorList>
    </citation>
    <scope>NUCLEOTIDE SEQUENCE</scope>
    <source>
        <strain evidence="3">C29</strain>
        <tissue evidence="3">Fin</tissue>
    </source>
</reference>
<comment type="caution">
    <text evidence="3">The sequence shown here is derived from an EMBL/GenBank/DDBJ whole genome shotgun (WGS) entry which is preliminary data.</text>
</comment>
<sequence>MGDTFVHRILFRKLLMRASQTISFVQRLLSQACQTPSNYSLFTQSDEKLNFTKIKTKLRSYESTEKFATACSTDDSVMKVRRRENFNMKLTCYSCGQKGHKALECSKTSSGRRDQRQWCSFCKSSTHKDANCRRRQRDKVKQAVDEEDHTFAFMVEDAPVSGVKEKGLMVDSGVTKHIVTDIAKFKDFDTNFKPQSHILELADGVRTSSITIKKGTAKVCLRDTKGRIVDMMLMEVLYVPLFSQDIFSVKARQGKAALFI</sequence>
<dbReference type="GO" id="GO:0003676">
    <property type="term" value="F:nucleic acid binding"/>
    <property type="evidence" value="ECO:0007669"/>
    <property type="project" value="InterPro"/>
</dbReference>
<dbReference type="SMART" id="SM00343">
    <property type="entry name" value="ZnF_C2HC"/>
    <property type="match status" value="2"/>
</dbReference>
<evidence type="ECO:0000313" key="4">
    <source>
        <dbReference type="Proteomes" id="UP001174136"/>
    </source>
</evidence>
<dbReference type="Gene3D" id="4.10.60.10">
    <property type="entry name" value="Zinc finger, CCHC-type"/>
    <property type="match status" value="1"/>
</dbReference>
<gene>
    <name evidence="3" type="ORF">N1851_000202</name>
</gene>
<evidence type="ECO:0000313" key="3">
    <source>
        <dbReference type="EMBL" id="KAK0156486.1"/>
    </source>
</evidence>
<keyword evidence="4" id="KW-1185">Reference proteome</keyword>
<dbReference type="InterPro" id="IPR036875">
    <property type="entry name" value="Znf_CCHC_sf"/>
</dbReference>
<dbReference type="InterPro" id="IPR001878">
    <property type="entry name" value="Znf_CCHC"/>
</dbReference>
<dbReference type="GO" id="GO:0008270">
    <property type="term" value="F:zinc ion binding"/>
    <property type="evidence" value="ECO:0007669"/>
    <property type="project" value="UniProtKB-KW"/>
</dbReference>
<evidence type="ECO:0000259" key="2">
    <source>
        <dbReference type="PROSITE" id="PS50158"/>
    </source>
</evidence>
<dbReference type="Proteomes" id="UP001174136">
    <property type="component" value="Unassembled WGS sequence"/>
</dbReference>
<keyword evidence="1" id="KW-0862">Zinc</keyword>
<dbReference type="AlphaFoldDB" id="A0AA47P9W3"/>
<dbReference type="EMBL" id="JAOPHQ010000005">
    <property type="protein sequence ID" value="KAK0156486.1"/>
    <property type="molecule type" value="Genomic_DNA"/>
</dbReference>
<feature type="domain" description="CCHC-type" evidence="2">
    <location>
        <begin position="92"/>
        <end position="107"/>
    </location>
</feature>
<name>A0AA47P9W3_MERPO</name>
<dbReference type="SUPFAM" id="SSF57756">
    <property type="entry name" value="Retrovirus zinc finger-like domains"/>
    <property type="match status" value="1"/>
</dbReference>
<keyword evidence="1" id="KW-0863">Zinc-finger</keyword>
<dbReference type="PROSITE" id="PS50158">
    <property type="entry name" value="ZF_CCHC"/>
    <property type="match status" value="1"/>
</dbReference>
<dbReference type="Pfam" id="PF00098">
    <property type="entry name" value="zf-CCHC"/>
    <property type="match status" value="1"/>
</dbReference>
<keyword evidence="1" id="KW-0479">Metal-binding</keyword>
<protein>
    <recommendedName>
        <fullName evidence="2">CCHC-type domain-containing protein</fullName>
    </recommendedName>
</protein>
<evidence type="ECO:0000256" key="1">
    <source>
        <dbReference type="PROSITE-ProRule" id="PRU00047"/>
    </source>
</evidence>
<dbReference type="InterPro" id="IPR054722">
    <property type="entry name" value="PolX-like_BBD"/>
</dbReference>
<organism evidence="3 4">
    <name type="scientific">Merluccius polli</name>
    <name type="common">Benguela hake</name>
    <name type="synonym">Merluccius cadenati</name>
    <dbReference type="NCBI Taxonomy" id="89951"/>
    <lineage>
        <taxon>Eukaryota</taxon>
        <taxon>Metazoa</taxon>
        <taxon>Chordata</taxon>
        <taxon>Craniata</taxon>
        <taxon>Vertebrata</taxon>
        <taxon>Euteleostomi</taxon>
        <taxon>Actinopterygii</taxon>
        <taxon>Neopterygii</taxon>
        <taxon>Teleostei</taxon>
        <taxon>Neoteleostei</taxon>
        <taxon>Acanthomorphata</taxon>
        <taxon>Zeiogadaria</taxon>
        <taxon>Gadariae</taxon>
        <taxon>Gadiformes</taxon>
        <taxon>Gadoidei</taxon>
        <taxon>Merlucciidae</taxon>
        <taxon>Merluccius</taxon>
    </lineage>
</organism>
<dbReference type="Pfam" id="PF22936">
    <property type="entry name" value="Pol_BBD"/>
    <property type="match status" value="1"/>
</dbReference>
<accession>A0AA47P9W3</accession>